<dbReference type="AlphaFoldDB" id="A0A2N0VH44"/>
<evidence type="ECO:0000313" key="3">
    <source>
        <dbReference type="Proteomes" id="UP000233398"/>
    </source>
</evidence>
<dbReference type="RefSeq" id="WP_101073057.1">
    <property type="nucleotide sequence ID" value="NZ_PISP01000002.1"/>
</dbReference>
<proteinExistence type="predicted"/>
<comment type="caution">
    <text evidence="2">The sequence shown here is derived from an EMBL/GenBank/DDBJ whole genome shotgun (WGS) entry which is preliminary data.</text>
</comment>
<feature type="transmembrane region" description="Helical" evidence="1">
    <location>
        <begin position="42"/>
        <end position="64"/>
    </location>
</feature>
<keyword evidence="1" id="KW-0812">Transmembrane</keyword>
<dbReference type="OrthoDB" id="1525231at2"/>
<feature type="transmembrane region" description="Helical" evidence="1">
    <location>
        <begin position="6"/>
        <end position="35"/>
    </location>
</feature>
<dbReference type="EMBL" id="PISP01000002">
    <property type="protein sequence ID" value="PKD43516.1"/>
    <property type="molecule type" value="Genomic_DNA"/>
</dbReference>
<evidence type="ECO:0000256" key="1">
    <source>
        <dbReference type="SAM" id="Phobius"/>
    </source>
</evidence>
<protein>
    <submittedName>
        <fullName evidence="2">Uncharacterized protein</fullName>
    </submittedName>
</protein>
<keyword evidence="1" id="KW-0472">Membrane</keyword>
<keyword evidence="3" id="KW-1185">Reference proteome</keyword>
<evidence type="ECO:0000313" key="2">
    <source>
        <dbReference type="EMBL" id="PKD43516.1"/>
    </source>
</evidence>
<keyword evidence="1" id="KW-1133">Transmembrane helix</keyword>
<gene>
    <name evidence="2" type="ORF">CWD77_08065</name>
</gene>
<name>A0A2N0VH44_9BACT</name>
<organism evidence="2 3">
    <name type="scientific">Rhodohalobacter barkolensis</name>
    <dbReference type="NCBI Taxonomy" id="2053187"/>
    <lineage>
        <taxon>Bacteria</taxon>
        <taxon>Pseudomonadati</taxon>
        <taxon>Balneolota</taxon>
        <taxon>Balneolia</taxon>
        <taxon>Balneolales</taxon>
        <taxon>Balneolaceae</taxon>
        <taxon>Rhodohalobacter</taxon>
    </lineage>
</organism>
<sequence>MLSFFIIFILTWVLNLFLPWWAGVLPAFIIGAWMLDRWVHAFLIGFSGVGSAWFIQAFYIHVMNEGILSNRIATMLQVNTPENVLIITFVVGGLMGAVAASTGFLFKAAFKPELTAY</sequence>
<reference evidence="2 3" key="1">
    <citation type="submission" date="2017-11" db="EMBL/GenBank/DDBJ databases">
        <title>Rhodohalobacter 15182 sp. nov., isolated from a salt lake.</title>
        <authorList>
            <person name="Han S."/>
        </authorList>
    </citation>
    <scope>NUCLEOTIDE SEQUENCE [LARGE SCALE GENOMIC DNA]</scope>
    <source>
        <strain evidence="2 3">15182</strain>
    </source>
</reference>
<feature type="transmembrane region" description="Helical" evidence="1">
    <location>
        <begin position="84"/>
        <end position="106"/>
    </location>
</feature>
<dbReference type="Proteomes" id="UP000233398">
    <property type="component" value="Unassembled WGS sequence"/>
</dbReference>
<accession>A0A2N0VH44</accession>